<reference evidence="2" key="1">
    <citation type="submission" date="2020-01" db="EMBL/GenBank/DDBJ databases">
        <authorList>
            <person name="Meier V. D."/>
            <person name="Meier V D."/>
        </authorList>
    </citation>
    <scope>NUCLEOTIDE SEQUENCE</scope>
    <source>
        <strain evidence="2">HLG_WM_MAG_10</strain>
    </source>
</reference>
<organism evidence="2">
    <name type="scientific">uncultured Aureispira sp</name>
    <dbReference type="NCBI Taxonomy" id="1331704"/>
    <lineage>
        <taxon>Bacteria</taxon>
        <taxon>Pseudomonadati</taxon>
        <taxon>Bacteroidota</taxon>
        <taxon>Saprospiria</taxon>
        <taxon>Saprospirales</taxon>
        <taxon>Saprospiraceae</taxon>
        <taxon>Aureispira</taxon>
        <taxon>environmental samples</taxon>
    </lineage>
</organism>
<feature type="transmembrane region" description="Helical" evidence="1">
    <location>
        <begin position="205"/>
        <end position="225"/>
    </location>
</feature>
<dbReference type="AlphaFoldDB" id="A0A6S6S2J2"/>
<protein>
    <submittedName>
        <fullName evidence="2">Uncharacterized protein</fullName>
    </submittedName>
</protein>
<evidence type="ECO:0000313" key="2">
    <source>
        <dbReference type="EMBL" id="CAA6799502.1"/>
    </source>
</evidence>
<keyword evidence="1" id="KW-0812">Transmembrane</keyword>
<feature type="transmembrane region" description="Helical" evidence="1">
    <location>
        <begin position="65"/>
        <end position="88"/>
    </location>
</feature>
<dbReference type="EMBL" id="CACVAQ010000035">
    <property type="protein sequence ID" value="CAA6799502.1"/>
    <property type="molecule type" value="Genomic_DNA"/>
</dbReference>
<keyword evidence="1" id="KW-1133">Transmembrane helix</keyword>
<keyword evidence="1" id="KW-0472">Membrane</keyword>
<proteinExistence type="predicted"/>
<name>A0A6S6S2J2_9BACT</name>
<evidence type="ECO:0000256" key="1">
    <source>
        <dbReference type="SAM" id="Phobius"/>
    </source>
</evidence>
<gene>
    <name evidence="2" type="ORF">HELGO_WM29495</name>
</gene>
<sequence length="277" mass="31985">MVFFLYLLTFLLAVFVAYPLKSLLESTVGHSMMISDLVKGFDYTFLNDFKNAHGDGFLPIIDQSIAVLILYLLLFIFVTGGILATFIQQPPKYNRSVFWGQSAEFFWRILRLTFYFILIHSAIFCLFAFIFYTSSNGLSPFTLENEGTIAFNFKFVAPAYVLVAAFFFMWQDYTKVFLVAEDKTWVFQSLWSALKFIFNNFRKTYGLYLLNLTLWVLVLFINYSISTCIEFTSSSAILPSFLISQVFVILRLSLKLINISSVKTLYQFVEIQQNAAT</sequence>
<feature type="transmembrane region" description="Helical" evidence="1">
    <location>
        <begin position="109"/>
        <end position="131"/>
    </location>
</feature>
<feature type="transmembrane region" description="Helical" evidence="1">
    <location>
        <begin position="151"/>
        <end position="170"/>
    </location>
</feature>
<feature type="transmembrane region" description="Helical" evidence="1">
    <location>
        <begin position="237"/>
        <end position="254"/>
    </location>
</feature>
<accession>A0A6S6S2J2</accession>